<evidence type="ECO:0000256" key="1">
    <source>
        <dbReference type="SAM" id="Coils"/>
    </source>
</evidence>
<evidence type="ECO:0000256" key="2">
    <source>
        <dbReference type="SAM" id="MobiDB-lite"/>
    </source>
</evidence>
<evidence type="ECO:0000313" key="3">
    <source>
        <dbReference type="EMBL" id="VUG17946.1"/>
    </source>
</evidence>
<feature type="compositionally biased region" description="Acidic residues" evidence="2">
    <location>
        <begin position="425"/>
        <end position="442"/>
    </location>
</feature>
<gene>
    <name evidence="3" type="ORF">DEBR0S2_19988G</name>
</gene>
<feature type="region of interest" description="Disordered" evidence="2">
    <location>
        <begin position="313"/>
        <end position="450"/>
    </location>
</feature>
<evidence type="ECO:0000313" key="4">
    <source>
        <dbReference type="Proteomes" id="UP000478008"/>
    </source>
</evidence>
<feature type="compositionally biased region" description="Acidic residues" evidence="2">
    <location>
        <begin position="352"/>
        <end position="365"/>
    </location>
</feature>
<feature type="compositionally biased region" description="Basic and acidic residues" evidence="2">
    <location>
        <begin position="313"/>
        <end position="327"/>
    </location>
</feature>
<proteinExistence type="predicted"/>
<feature type="compositionally biased region" description="Basic residues" evidence="2">
    <location>
        <begin position="334"/>
        <end position="345"/>
    </location>
</feature>
<organism evidence="3 4">
    <name type="scientific">Dekkera bruxellensis</name>
    <name type="common">Brettanomyces custersii</name>
    <dbReference type="NCBI Taxonomy" id="5007"/>
    <lineage>
        <taxon>Eukaryota</taxon>
        <taxon>Fungi</taxon>
        <taxon>Dikarya</taxon>
        <taxon>Ascomycota</taxon>
        <taxon>Saccharomycotina</taxon>
        <taxon>Pichiomycetes</taxon>
        <taxon>Pichiales</taxon>
        <taxon>Pichiaceae</taxon>
        <taxon>Brettanomyces</taxon>
    </lineage>
</organism>
<keyword evidence="4" id="KW-1185">Reference proteome</keyword>
<keyword evidence="1" id="KW-0175">Coiled coil</keyword>
<reference evidence="3 4" key="1">
    <citation type="submission" date="2019-07" db="EMBL/GenBank/DDBJ databases">
        <authorList>
            <person name="Friedrich A."/>
            <person name="Schacherer J."/>
        </authorList>
    </citation>
    <scope>NUCLEOTIDE SEQUENCE [LARGE SCALE GENOMIC DNA]</scope>
</reference>
<feature type="compositionally biased region" description="Basic and acidic residues" evidence="2">
    <location>
        <begin position="393"/>
        <end position="407"/>
    </location>
</feature>
<dbReference type="EMBL" id="CABFWN010000002">
    <property type="protein sequence ID" value="VUG17946.1"/>
    <property type="molecule type" value="Genomic_DNA"/>
</dbReference>
<dbReference type="AlphaFoldDB" id="A0A7D9GZG9"/>
<dbReference type="Proteomes" id="UP000478008">
    <property type="component" value="Unassembled WGS sequence"/>
</dbReference>
<feature type="compositionally biased region" description="Polar residues" evidence="2">
    <location>
        <begin position="371"/>
        <end position="386"/>
    </location>
</feature>
<protein>
    <submittedName>
        <fullName evidence="3">DEBR0S2_19988g1_1</fullName>
    </submittedName>
</protein>
<sequence length="450" mass="52953">MNMHERLIFIDNNLDSTEFEKKCFTRITLETIEPEQKFERDEEFKQENKEDILQCCMDDKLLLVNKNSLLEPKRMIIKFEVLMERVFKSDEAQEQEPVMKYGGHIEYSIVGSFNGCKFLVKSKKNTDVYLVNWCIRTFVLGSLKDNYRFEICASTETFRGIYFVVKRKLNGIFNAVFSVKLKPISLNERDMDIMTDLYGEFKLNCHYRTLITNLEDKNRQLEKDFEESVKSKDIFWKTNENIRNNVEEIFIPMINQQREEIRRLNDKLGIKQNLNFSSIRSEQIINYQEPNKSIQFDFDESKIPEYRKQIEDISPKKNKGLKTDLTKHPSSPTKCKKNRNFKKERKLSISTQEEELTDKDSDNDDLFPSLHLSNNQDGSRQSSLQRMDSMMKLNEELDKEEDKKELFHSNSSDSESTSEKRVDSGVEDANETASDTETDVDEEPNKLSSS</sequence>
<accession>A0A7D9GZG9</accession>
<name>A0A7D9GZG9_DEKBR</name>
<feature type="coiled-coil region" evidence="1">
    <location>
        <begin position="211"/>
        <end position="274"/>
    </location>
</feature>